<reference evidence="2" key="2">
    <citation type="submission" date="2020-09" db="EMBL/GenBank/DDBJ databases">
        <authorList>
            <person name="Sun Q."/>
            <person name="Kim S."/>
        </authorList>
    </citation>
    <scope>NUCLEOTIDE SEQUENCE</scope>
    <source>
        <strain evidence="2">KCTC 42650</strain>
    </source>
</reference>
<comment type="caution">
    <text evidence="2">The sequence shown here is derived from an EMBL/GenBank/DDBJ whole genome shotgun (WGS) entry which is preliminary data.</text>
</comment>
<accession>A0A8J3M3Z5</accession>
<reference evidence="2" key="1">
    <citation type="journal article" date="2014" name="Int. J. Syst. Evol. Microbiol.">
        <title>Complete genome sequence of Corynebacterium casei LMG S-19264T (=DSM 44701T), isolated from a smear-ripened cheese.</title>
        <authorList>
            <consortium name="US DOE Joint Genome Institute (JGI-PGF)"/>
            <person name="Walter F."/>
            <person name="Albersmeier A."/>
            <person name="Kalinowski J."/>
            <person name="Ruckert C."/>
        </authorList>
    </citation>
    <scope>NUCLEOTIDE SEQUENCE</scope>
    <source>
        <strain evidence="2">KCTC 42650</strain>
    </source>
</reference>
<feature type="region of interest" description="Disordered" evidence="1">
    <location>
        <begin position="1"/>
        <end position="48"/>
    </location>
</feature>
<organism evidence="2 3">
    <name type="scientific">Seohaeicola zhoushanensis</name>
    <dbReference type="NCBI Taxonomy" id="1569283"/>
    <lineage>
        <taxon>Bacteria</taxon>
        <taxon>Pseudomonadati</taxon>
        <taxon>Pseudomonadota</taxon>
        <taxon>Alphaproteobacteria</taxon>
        <taxon>Rhodobacterales</taxon>
        <taxon>Roseobacteraceae</taxon>
        <taxon>Seohaeicola</taxon>
    </lineage>
</organism>
<name>A0A8J3M3Z5_9RHOB</name>
<proteinExistence type="predicted"/>
<protein>
    <submittedName>
        <fullName evidence="2">Uncharacterized protein</fullName>
    </submittedName>
</protein>
<evidence type="ECO:0000256" key="1">
    <source>
        <dbReference type="SAM" id="MobiDB-lite"/>
    </source>
</evidence>
<sequence length="48" mass="4953">MAAGGNLRGKSGLRKATVPGNARAGKPDGKRHREQTAPVRRGKGETVG</sequence>
<dbReference type="EMBL" id="BNCJ01000001">
    <property type="protein sequence ID" value="GHF36515.1"/>
    <property type="molecule type" value="Genomic_DNA"/>
</dbReference>
<evidence type="ECO:0000313" key="3">
    <source>
        <dbReference type="Proteomes" id="UP000626220"/>
    </source>
</evidence>
<dbReference type="AlphaFoldDB" id="A0A8J3M3Z5"/>
<dbReference type="Proteomes" id="UP000626220">
    <property type="component" value="Unassembled WGS sequence"/>
</dbReference>
<evidence type="ECO:0000313" key="2">
    <source>
        <dbReference type="EMBL" id="GHF36515.1"/>
    </source>
</evidence>
<gene>
    <name evidence="2" type="ORF">GCM10017056_05450</name>
</gene>
<keyword evidence="3" id="KW-1185">Reference proteome</keyword>